<dbReference type="PANTHER" id="PTHR35748:SF1">
    <property type="entry name" value="OS05G0358400 PROTEIN"/>
    <property type="match status" value="1"/>
</dbReference>
<evidence type="ECO:0000313" key="1">
    <source>
        <dbReference type="EMBL" id="PIN08410.1"/>
    </source>
</evidence>
<evidence type="ECO:0000313" key="2">
    <source>
        <dbReference type="Proteomes" id="UP000231279"/>
    </source>
</evidence>
<sequence length="105" mass="12205">MQALCARYSDEEYLLKRCKGSKEIFQRFGRYGIHKIWLDDMLPCRVYLRHCVLAAENLSEIVYNNFLDHTYLGDRITTIREYLASAGTGIMEKEPPGELKHLYGG</sequence>
<protein>
    <submittedName>
        <fullName evidence="1">Uncharacterized protein</fullName>
    </submittedName>
</protein>
<proteinExistence type="predicted"/>
<dbReference type="AlphaFoldDB" id="A0A2G9GTR2"/>
<dbReference type="EMBL" id="NKXS01003823">
    <property type="protein sequence ID" value="PIN08410.1"/>
    <property type="molecule type" value="Genomic_DNA"/>
</dbReference>
<gene>
    <name evidence="1" type="ORF">CDL12_19011</name>
</gene>
<dbReference type="OrthoDB" id="565040at2759"/>
<accession>A0A2G9GTR2</accession>
<dbReference type="Proteomes" id="UP000231279">
    <property type="component" value="Unassembled WGS sequence"/>
</dbReference>
<dbReference type="PANTHER" id="PTHR35748">
    <property type="entry name" value="OS05G0358400 PROTEIN"/>
    <property type="match status" value="1"/>
</dbReference>
<reference evidence="2" key="1">
    <citation type="journal article" date="2018" name="Gigascience">
        <title>Genome assembly of the Pink Ipe (Handroanthus impetiginosus, Bignoniaceae), a highly valued, ecologically keystone Neotropical timber forest tree.</title>
        <authorList>
            <person name="Silva-Junior O.B."/>
            <person name="Grattapaglia D."/>
            <person name="Novaes E."/>
            <person name="Collevatti R.G."/>
        </authorList>
    </citation>
    <scope>NUCLEOTIDE SEQUENCE [LARGE SCALE GENOMIC DNA]</scope>
    <source>
        <strain evidence="2">cv. UFG-1</strain>
    </source>
</reference>
<name>A0A2G9GTR2_9LAMI</name>
<comment type="caution">
    <text evidence="1">The sequence shown here is derived from an EMBL/GenBank/DDBJ whole genome shotgun (WGS) entry which is preliminary data.</text>
</comment>
<keyword evidence="2" id="KW-1185">Reference proteome</keyword>
<organism evidence="1 2">
    <name type="scientific">Handroanthus impetiginosus</name>
    <dbReference type="NCBI Taxonomy" id="429701"/>
    <lineage>
        <taxon>Eukaryota</taxon>
        <taxon>Viridiplantae</taxon>
        <taxon>Streptophyta</taxon>
        <taxon>Embryophyta</taxon>
        <taxon>Tracheophyta</taxon>
        <taxon>Spermatophyta</taxon>
        <taxon>Magnoliopsida</taxon>
        <taxon>eudicotyledons</taxon>
        <taxon>Gunneridae</taxon>
        <taxon>Pentapetalae</taxon>
        <taxon>asterids</taxon>
        <taxon>lamiids</taxon>
        <taxon>Lamiales</taxon>
        <taxon>Bignoniaceae</taxon>
        <taxon>Crescentiina</taxon>
        <taxon>Tabebuia alliance</taxon>
        <taxon>Handroanthus</taxon>
    </lineage>
</organism>